<keyword evidence="2" id="KW-0479">Metal-binding</keyword>
<keyword evidence="7" id="KW-0238">DNA-binding</keyword>
<evidence type="ECO:0000256" key="10">
    <source>
        <dbReference type="PROSITE-ProRule" id="PRU00042"/>
    </source>
</evidence>
<dbReference type="InterPro" id="IPR045851">
    <property type="entry name" value="AMP-bd_C_sf"/>
</dbReference>
<keyword evidence="14" id="KW-1185">Reference proteome</keyword>
<feature type="domain" description="C2H2-type" evidence="12">
    <location>
        <begin position="736"/>
        <end position="763"/>
    </location>
</feature>
<sequence length="951" mass="108901">MKVKDLQSGESLGPNKSGEICFKGTSFMSGYYKNPEATKNAFDEDGWFLSGDIGYYDENGEIYIVERIKEMIKCRNYAISPSDIEQLLHTHPGVMEAAVVPMPHEIDIERPIAERERENKKGRDIVHSILRDEFRRMRADTRVDICTNETTFYDYFKSEKQKKPRPLMTYRPREIQIDITETSLVIIEDDLPNDSRERDFNEDPSTRNIINTETKDVKEKVTGGDANELETQIDSESVEENEIGTNTVIVLDNVPVTFILQPCTQSENPQNLQSSVKHHHSDSDVQTSNRSCWDSRPSTSSPNSMPRHNSLESVTTTNSNNRSTQNKPFPCDMCNKSYTRKHDRTRHKLRDHTRNKPHICPDCGQGFSRLGTMTTHRRIHTDSVTTTNSNNRSTQDKPYPCNLCNQSFARKHDRTRHMLTHTGDKPHKCPECDQQFSRFDTMTAHRRIHTGEKPFKCPQCEYAASRKNAITRHMKTHSTDRVLDSSSSSGARPTSPDSSQARPATEPASNHSNEQQLQDQIAPQVDQDEMSPPDHYDKTIAPRYHPNLRCIRKEIRASSHSPSPHKAFTFTPHTDRLQKCDENWETELDEMKIGCEFVDVKPDLNSLAVKKIEGDANELETKIDSVFVEKNEIRTNTDLVHNDDQLSLSFNLKYYTPSENPQNLQSSVKRCHSDSDVQTSNWSPWDSRPSTSSPNSRHRRRSAQDRPYPCNLCNRSFTRLSHLTRHMLIHNGYKPYRCNLCNQSFTRNDELTRHMLTHTGDKTHKCPQCGQGFNRIDNMTAHRRIHTGEKPFKCPQCEYAASRKYAITRHMKTHSTDRVSGSSSGASPAEPARQELPESSSSGYETIWLQDHIAPQVDQDEMSPPDHDDKTIAPRYHPNLLFFVVLLLVSRCARILRAKLVRERERETEFSHSTCAPSYIASRYLRSAEAAASSSVVTLGSSYFQKLHSLL</sequence>
<evidence type="ECO:0000256" key="9">
    <source>
        <dbReference type="ARBA" id="ARBA00023242"/>
    </source>
</evidence>
<feature type="compositionally biased region" description="Polar residues" evidence="11">
    <location>
        <begin position="507"/>
        <end position="520"/>
    </location>
</feature>
<feature type="domain" description="C2H2-type" evidence="12">
    <location>
        <begin position="764"/>
        <end position="791"/>
    </location>
</feature>
<feature type="compositionally biased region" description="Low complexity" evidence="11">
    <location>
        <begin position="485"/>
        <end position="499"/>
    </location>
</feature>
<protein>
    <recommendedName>
        <fullName evidence="12">C2H2-type domain-containing protein</fullName>
    </recommendedName>
</protein>
<dbReference type="PANTHER" id="PTHR16515">
    <property type="entry name" value="PR DOMAIN ZINC FINGER PROTEIN"/>
    <property type="match status" value="1"/>
</dbReference>
<feature type="domain" description="C2H2-type" evidence="12">
    <location>
        <begin position="708"/>
        <end position="735"/>
    </location>
</feature>
<dbReference type="Gene3D" id="2.30.38.10">
    <property type="entry name" value="Luciferase, Domain 3"/>
    <property type="match status" value="1"/>
</dbReference>
<evidence type="ECO:0000256" key="1">
    <source>
        <dbReference type="ARBA" id="ARBA00004123"/>
    </source>
</evidence>
<dbReference type="SMART" id="SM00355">
    <property type="entry name" value="ZnF_C2H2"/>
    <property type="match status" value="9"/>
</dbReference>
<feature type="region of interest" description="Disordered" evidence="11">
    <location>
        <begin position="659"/>
        <end position="705"/>
    </location>
</feature>
<gene>
    <name evidence="13" type="ORF">TBRA_LOCUS1457</name>
</gene>
<name>A0A6H5I0D1_9HYME</name>
<dbReference type="GO" id="GO:0008270">
    <property type="term" value="F:zinc ion binding"/>
    <property type="evidence" value="ECO:0007669"/>
    <property type="project" value="UniProtKB-KW"/>
</dbReference>
<feature type="domain" description="C2H2-type" evidence="12">
    <location>
        <begin position="399"/>
        <end position="426"/>
    </location>
</feature>
<feature type="compositionally biased region" description="Polar residues" evidence="11">
    <location>
        <begin position="659"/>
        <end position="668"/>
    </location>
</feature>
<evidence type="ECO:0000259" key="12">
    <source>
        <dbReference type="PROSITE" id="PS50157"/>
    </source>
</evidence>
<feature type="compositionally biased region" description="Polar residues" evidence="11">
    <location>
        <begin position="286"/>
        <end position="307"/>
    </location>
</feature>
<keyword evidence="8" id="KW-0804">Transcription</keyword>
<evidence type="ECO:0000313" key="14">
    <source>
        <dbReference type="Proteomes" id="UP000479190"/>
    </source>
</evidence>
<reference evidence="13 14" key="1">
    <citation type="submission" date="2020-02" db="EMBL/GenBank/DDBJ databases">
        <authorList>
            <person name="Ferguson B K."/>
        </authorList>
    </citation>
    <scope>NUCLEOTIDE SEQUENCE [LARGE SCALE GENOMIC DNA]</scope>
</reference>
<dbReference type="GO" id="GO:0005634">
    <property type="term" value="C:nucleus"/>
    <property type="evidence" value="ECO:0007669"/>
    <property type="project" value="UniProtKB-SubCell"/>
</dbReference>
<evidence type="ECO:0000256" key="7">
    <source>
        <dbReference type="ARBA" id="ARBA00023125"/>
    </source>
</evidence>
<comment type="subcellular location">
    <subcellularLocation>
        <location evidence="1">Nucleus</location>
    </subcellularLocation>
</comment>
<evidence type="ECO:0000256" key="2">
    <source>
        <dbReference type="ARBA" id="ARBA00022723"/>
    </source>
</evidence>
<keyword evidence="3" id="KW-0677">Repeat</keyword>
<evidence type="ECO:0000256" key="11">
    <source>
        <dbReference type="SAM" id="MobiDB-lite"/>
    </source>
</evidence>
<feature type="region of interest" description="Disordered" evidence="11">
    <location>
        <begin position="267"/>
        <end position="335"/>
    </location>
</feature>
<dbReference type="FunFam" id="3.30.160.60:FF:000264">
    <property type="entry name" value="Zinc finger protein 236"/>
    <property type="match status" value="1"/>
</dbReference>
<keyword evidence="4 10" id="KW-0863">Zinc-finger</keyword>
<dbReference type="InterPro" id="IPR036236">
    <property type="entry name" value="Znf_C2H2_sf"/>
</dbReference>
<dbReference type="OrthoDB" id="6077919at2759"/>
<feature type="compositionally biased region" description="Polar residues" evidence="11">
    <location>
        <begin position="676"/>
        <end position="695"/>
    </location>
</feature>
<dbReference type="FunFam" id="3.30.160.60:FF:002343">
    <property type="entry name" value="Zinc finger protein 33A"/>
    <property type="match status" value="2"/>
</dbReference>
<accession>A0A6H5I0D1</accession>
<feature type="domain" description="C2H2-type" evidence="12">
    <location>
        <begin position="358"/>
        <end position="385"/>
    </location>
</feature>
<feature type="compositionally biased region" description="Low complexity" evidence="11">
    <location>
        <begin position="820"/>
        <end position="831"/>
    </location>
</feature>
<dbReference type="FunFam" id="3.30.160.60:FF:000303">
    <property type="entry name" value="Zinc finger protein 41"/>
    <property type="match status" value="1"/>
</dbReference>
<feature type="region of interest" description="Disordered" evidence="11">
    <location>
        <begin position="812"/>
        <end position="841"/>
    </location>
</feature>
<dbReference type="SUPFAM" id="SSF56801">
    <property type="entry name" value="Acetyl-CoA synthetase-like"/>
    <property type="match status" value="1"/>
</dbReference>
<evidence type="ECO:0000256" key="3">
    <source>
        <dbReference type="ARBA" id="ARBA00022737"/>
    </source>
</evidence>
<evidence type="ECO:0000256" key="5">
    <source>
        <dbReference type="ARBA" id="ARBA00022833"/>
    </source>
</evidence>
<evidence type="ECO:0000313" key="13">
    <source>
        <dbReference type="EMBL" id="CAB0029420.1"/>
    </source>
</evidence>
<feature type="domain" description="C2H2-type" evidence="12">
    <location>
        <begin position="329"/>
        <end position="357"/>
    </location>
</feature>
<evidence type="ECO:0000256" key="6">
    <source>
        <dbReference type="ARBA" id="ARBA00023015"/>
    </source>
</evidence>
<feature type="domain" description="C2H2-type" evidence="12">
    <location>
        <begin position="792"/>
        <end position="819"/>
    </location>
</feature>
<dbReference type="FunFam" id="3.30.160.60:FF:000145">
    <property type="entry name" value="Zinc finger protein 574"/>
    <property type="match status" value="1"/>
</dbReference>
<keyword evidence="5" id="KW-0862">Zinc</keyword>
<dbReference type="Pfam" id="PF00096">
    <property type="entry name" value="zf-C2H2"/>
    <property type="match status" value="6"/>
</dbReference>
<keyword evidence="6" id="KW-0805">Transcription regulation</keyword>
<dbReference type="GO" id="GO:1990837">
    <property type="term" value="F:sequence-specific double-stranded DNA binding"/>
    <property type="evidence" value="ECO:0007669"/>
    <property type="project" value="UniProtKB-ARBA"/>
</dbReference>
<feature type="non-terminal residue" evidence="13">
    <location>
        <position position="951"/>
    </location>
</feature>
<dbReference type="FunFam" id="3.30.160.60:FF:000030">
    <property type="entry name" value="Zinc finger protein 628"/>
    <property type="match status" value="1"/>
</dbReference>
<dbReference type="GO" id="GO:0006355">
    <property type="term" value="P:regulation of DNA-templated transcription"/>
    <property type="evidence" value="ECO:0007669"/>
    <property type="project" value="UniProtKB-ARBA"/>
</dbReference>
<dbReference type="PROSITE" id="PS00028">
    <property type="entry name" value="ZINC_FINGER_C2H2_1"/>
    <property type="match status" value="7"/>
</dbReference>
<dbReference type="Proteomes" id="UP000479190">
    <property type="component" value="Unassembled WGS sequence"/>
</dbReference>
<feature type="region of interest" description="Disordered" evidence="11">
    <location>
        <begin position="476"/>
        <end position="520"/>
    </location>
</feature>
<feature type="domain" description="C2H2-type" evidence="12">
    <location>
        <begin position="427"/>
        <end position="454"/>
    </location>
</feature>
<dbReference type="Pfam" id="PF13909">
    <property type="entry name" value="zf-H2C2_5"/>
    <property type="match status" value="2"/>
</dbReference>
<dbReference type="Gene3D" id="3.30.160.60">
    <property type="entry name" value="Classic Zinc Finger"/>
    <property type="match status" value="9"/>
</dbReference>
<dbReference type="SUPFAM" id="SSF57667">
    <property type="entry name" value="beta-beta-alpha zinc fingers"/>
    <property type="match status" value="5"/>
</dbReference>
<evidence type="ECO:0000256" key="8">
    <source>
        <dbReference type="ARBA" id="ARBA00023163"/>
    </source>
</evidence>
<dbReference type="AlphaFoldDB" id="A0A6H5I0D1"/>
<dbReference type="FunFam" id="3.30.160.60:FF:000395">
    <property type="entry name" value="zinc finger protein 513"/>
    <property type="match status" value="2"/>
</dbReference>
<feature type="compositionally biased region" description="Low complexity" evidence="11">
    <location>
        <begin position="313"/>
        <end position="326"/>
    </location>
</feature>
<dbReference type="PROSITE" id="PS50157">
    <property type="entry name" value="ZINC_FINGER_C2H2_2"/>
    <property type="match status" value="9"/>
</dbReference>
<keyword evidence="9" id="KW-0539">Nucleus</keyword>
<organism evidence="13 14">
    <name type="scientific">Trichogramma brassicae</name>
    <dbReference type="NCBI Taxonomy" id="86971"/>
    <lineage>
        <taxon>Eukaryota</taxon>
        <taxon>Metazoa</taxon>
        <taxon>Ecdysozoa</taxon>
        <taxon>Arthropoda</taxon>
        <taxon>Hexapoda</taxon>
        <taxon>Insecta</taxon>
        <taxon>Pterygota</taxon>
        <taxon>Neoptera</taxon>
        <taxon>Endopterygota</taxon>
        <taxon>Hymenoptera</taxon>
        <taxon>Apocrita</taxon>
        <taxon>Proctotrupomorpha</taxon>
        <taxon>Chalcidoidea</taxon>
        <taxon>Trichogrammatidae</taxon>
        <taxon>Trichogramma</taxon>
    </lineage>
</organism>
<proteinExistence type="predicted"/>
<dbReference type="InterPro" id="IPR013087">
    <property type="entry name" value="Znf_C2H2_type"/>
</dbReference>
<dbReference type="PANTHER" id="PTHR16515:SF49">
    <property type="entry name" value="GASTRULA ZINC FINGER PROTEIN XLCGF49.1-LIKE-RELATED"/>
    <property type="match status" value="1"/>
</dbReference>
<dbReference type="Gene3D" id="3.30.300.30">
    <property type="match status" value="1"/>
</dbReference>
<dbReference type="EMBL" id="CADCXV010000313">
    <property type="protein sequence ID" value="CAB0029420.1"/>
    <property type="molecule type" value="Genomic_DNA"/>
</dbReference>
<evidence type="ECO:0000256" key="4">
    <source>
        <dbReference type="ARBA" id="ARBA00022771"/>
    </source>
</evidence>
<dbReference type="InterPro" id="IPR050331">
    <property type="entry name" value="Zinc_finger"/>
</dbReference>
<feature type="domain" description="C2H2-type" evidence="12">
    <location>
        <begin position="455"/>
        <end position="482"/>
    </location>
</feature>